<keyword evidence="2" id="KW-1185">Reference proteome</keyword>
<evidence type="ECO:0000313" key="2">
    <source>
        <dbReference type="Proteomes" id="UP001281147"/>
    </source>
</evidence>
<proteinExistence type="predicted"/>
<sequence>MLYSPSSRYGLLGVLYLLYFGFSNALSSPSRKPFSNSSAIDSSVTGFKAEDDTLSSSFVITKSTETLFSAKFSASPNVTGIAKAERCWNEIMTWRNESAAWYNTHVANHTWPVGPTSTYGIDSFISSTTIYPKKVSTYKLCDGTPRADVAPITKHWSGNSTWWQTWTQELTDDYPRTQPCTPDEEMCRLWYYDSNVQKKDDMELLRQCAFPAHIDESCLLGGGPVRLVYFPVTTATVDLCGRNMSTTSTISGGLQDLDRVTAFGRTFTSGSVYLSFKTLYASHDGFWDRVGPTLAILFFPYHLPPSPPNVVAGSTPLVMGRR</sequence>
<name>A0ACC3NDN4_9PEZI</name>
<reference evidence="1" key="1">
    <citation type="submission" date="2023-07" db="EMBL/GenBank/DDBJ databases">
        <title>Black Yeasts Isolated from many extreme environments.</title>
        <authorList>
            <person name="Coleine C."/>
            <person name="Stajich J.E."/>
            <person name="Selbmann L."/>
        </authorList>
    </citation>
    <scope>NUCLEOTIDE SEQUENCE</scope>
    <source>
        <strain evidence="1">CCFEE 5714</strain>
    </source>
</reference>
<evidence type="ECO:0000313" key="1">
    <source>
        <dbReference type="EMBL" id="KAK3714148.1"/>
    </source>
</evidence>
<protein>
    <submittedName>
        <fullName evidence="1">Uncharacterized protein</fullName>
    </submittedName>
</protein>
<organism evidence="1 2">
    <name type="scientific">Vermiconidia calcicola</name>
    <dbReference type="NCBI Taxonomy" id="1690605"/>
    <lineage>
        <taxon>Eukaryota</taxon>
        <taxon>Fungi</taxon>
        <taxon>Dikarya</taxon>
        <taxon>Ascomycota</taxon>
        <taxon>Pezizomycotina</taxon>
        <taxon>Dothideomycetes</taxon>
        <taxon>Dothideomycetidae</taxon>
        <taxon>Mycosphaerellales</taxon>
        <taxon>Extremaceae</taxon>
        <taxon>Vermiconidia</taxon>
    </lineage>
</organism>
<comment type="caution">
    <text evidence="1">The sequence shown here is derived from an EMBL/GenBank/DDBJ whole genome shotgun (WGS) entry which is preliminary data.</text>
</comment>
<dbReference type="Proteomes" id="UP001281147">
    <property type="component" value="Unassembled WGS sequence"/>
</dbReference>
<accession>A0ACC3NDN4</accession>
<gene>
    <name evidence="1" type="ORF">LTR37_007950</name>
</gene>
<dbReference type="EMBL" id="JAUTXU010000057">
    <property type="protein sequence ID" value="KAK3714148.1"/>
    <property type="molecule type" value="Genomic_DNA"/>
</dbReference>